<dbReference type="GO" id="GO:0000160">
    <property type="term" value="P:phosphorelay signal transduction system"/>
    <property type="evidence" value="ECO:0007669"/>
    <property type="project" value="UniProtKB-KW"/>
</dbReference>
<evidence type="ECO:0000313" key="16">
    <source>
        <dbReference type="Proteomes" id="UP000237466"/>
    </source>
</evidence>
<dbReference type="Pfam" id="PF00990">
    <property type="entry name" value="GGDEF"/>
    <property type="match status" value="1"/>
</dbReference>
<dbReference type="GO" id="GO:0043709">
    <property type="term" value="P:cell adhesion involved in single-species biofilm formation"/>
    <property type="evidence" value="ECO:0007669"/>
    <property type="project" value="TreeGrafter"/>
</dbReference>
<evidence type="ECO:0000259" key="13">
    <source>
        <dbReference type="PROSITE" id="PS50113"/>
    </source>
</evidence>
<evidence type="ECO:0000259" key="14">
    <source>
        <dbReference type="PROSITE" id="PS50887"/>
    </source>
</evidence>
<evidence type="ECO:0000256" key="7">
    <source>
        <dbReference type="ARBA" id="ARBA00022777"/>
    </source>
</evidence>
<evidence type="ECO:0000256" key="9">
    <source>
        <dbReference type="ARBA" id="ARBA00023012"/>
    </source>
</evidence>
<dbReference type="AlphaFoldDB" id="A0A1W6M0Y2"/>
<feature type="coiled-coil region" evidence="11">
    <location>
        <begin position="34"/>
        <end position="61"/>
    </location>
</feature>
<accession>A0A1W6M0Y2</accession>
<dbReference type="Proteomes" id="UP000237466">
    <property type="component" value="Unassembled WGS sequence"/>
</dbReference>
<dbReference type="Gene3D" id="3.30.70.270">
    <property type="match status" value="1"/>
</dbReference>
<keyword evidence="8" id="KW-0067">ATP-binding</keyword>
<proteinExistence type="predicted"/>
<dbReference type="InterPro" id="IPR000160">
    <property type="entry name" value="GGDEF_dom"/>
</dbReference>
<dbReference type="InterPro" id="IPR000014">
    <property type="entry name" value="PAS"/>
</dbReference>
<organism evidence="15 16">
    <name type="scientific">Vibrio vulnificus</name>
    <dbReference type="NCBI Taxonomy" id="672"/>
    <lineage>
        <taxon>Bacteria</taxon>
        <taxon>Pseudomonadati</taxon>
        <taxon>Pseudomonadota</taxon>
        <taxon>Gammaproteobacteria</taxon>
        <taxon>Vibrionales</taxon>
        <taxon>Vibrionaceae</taxon>
        <taxon>Vibrio</taxon>
    </lineage>
</organism>
<dbReference type="CDD" id="cd01949">
    <property type="entry name" value="GGDEF"/>
    <property type="match status" value="1"/>
</dbReference>
<dbReference type="GO" id="GO:0005524">
    <property type="term" value="F:ATP binding"/>
    <property type="evidence" value="ECO:0007669"/>
    <property type="project" value="UniProtKB-KW"/>
</dbReference>
<keyword evidence="5" id="KW-0808">Transferase</keyword>
<dbReference type="PANTHER" id="PTHR45138:SF9">
    <property type="entry name" value="DIGUANYLATE CYCLASE DGCM-RELATED"/>
    <property type="match status" value="1"/>
</dbReference>
<comment type="caution">
    <text evidence="15">The sequence shown here is derived from an EMBL/GenBank/DDBJ whole genome shotgun (WGS) entry which is preliminary data.</text>
</comment>
<dbReference type="SMART" id="SM00091">
    <property type="entry name" value="PAS"/>
    <property type="match status" value="1"/>
</dbReference>
<dbReference type="PROSITE" id="PS50887">
    <property type="entry name" value="GGDEF"/>
    <property type="match status" value="1"/>
</dbReference>
<dbReference type="GO" id="GO:0005886">
    <property type="term" value="C:plasma membrane"/>
    <property type="evidence" value="ECO:0007669"/>
    <property type="project" value="UniProtKB-SubCell"/>
</dbReference>
<keyword evidence="11" id="KW-0175">Coiled coil</keyword>
<evidence type="ECO:0000256" key="6">
    <source>
        <dbReference type="ARBA" id="ARBA00022741"/>
    </source>
</evidence>
<dbReference type="NCBIfam" id="TIGR00254">
    <property type="entry name" value="GGDEF"/>
    <property type="match status" value="1"/>
</dbReference>
<dbReference type="InterPro" id="IPR050469">
    <property type="entry name" value="Diguanylate_Cyclase"/>
</dbReference>
<dbReference type="GO" id="GO:0052621">
    <property type="term" value="F:diguanylate cyclase activity"/>
    <property type="evidence" value="ECO:0007669"/>
    <property type="project" value="UniProtKB-EC"/>
</dbReference>
<comment type="cofactor">
    <cofactor evidence="1">
        <name>Mg(2+)</name>
        <dbReference type="ChEBI" id="CHEBI:18420"/>
    </cofactor>
</comment>
<gene>
    <name evidence="15" type="ORF">CRN52_05870</name>
</gene>
<dbReference type="EMBL" id="PDGH01000054">
    <property type="protein sequence ID" value="POB48991.1"/>
    <property type="molecule type" value="Genomic_DNA"/>
</dbReference>
<dbReference type="InterPro" id="IPR035965">
    <property type="entry name" value="PAS-like_dom_sf"/>
</dbReference>
<dbReference type="Pfam" id="PF21623">
    <property type="entry name" value="HK_sensor_dom_bact"/>
    <property type="match status" value="1"/>
</dbReference>
<dbReference type="SUPFAM" id="SSF55073">
    <property type="entry name" value="Nucleotide cyclase"/>
    <property type="match status" value="1"/>
</dbReference>
<evidence type="ECO:0000313" key="15">
    <source>
        <dbReference type="EMBL" id="POB48991.1"/>
    </source>
</evidence>
<comment type="catalytic activity">
    <reaction evidence="10">
        <text>2 GTP = 3',3'-c-di-GMP + 2 diphosphate</text>
        <dbReference type="Rhea" id="RHEA:24898"/>
        <dbReference type="ChEBI" id="CHEBI:33019"/>
        <dbReference type="ChEBI" id="CHEBI:37565"/>
        <dbReference type="ChEBI" id="CHEBI:58805"/>
        <dbReference type="EC" id="2.7.7.65"/>
    </reaction>
</comment>
<evidence type="ECO:0000256" key="4">
    <source>
        <dbReference type="ARBA" id="ARBA00022553"/>
    </source>
</evidence>
<dbReference type="SMART" id="SM00267">
    <property type="entry name" value="GGDEF"/>
    <property type="match status" value="1"/>
</dbReference>
<dbReference type="PANTHER" id="PTHR45138">
    <property type="entry name" value="REGULATORY COMPONENTS OF SENSORY TRANSDUCTION SYSTEM"/>
    <property type="match status" value="1"/>
</dbReference>
<dbReference type="Gene3D" id="1.20.5.170">
    <property type="match status" value="1"/>
</dbReference>
<evidence type="ECO:0000256" key="8">
    <source>
        <dbReference type="ARBA" id="ARBA00022840"/>
    </source>
</evidence>
<evidence type="ECO:0000256" key="11">
    <source>
        <dbReference type="SAM" id="Coils"/>
    </source>
</evidence>
<dbReference type="Pfam" id="PF13426">
    <property type="entry name" value="PAS_9"/>
    <property type="match status" value="1"/>
</dbReference>
<evidence type="ECO:0000256" key="1">
    <source>
        <dbReference type="ARBA" id="ARBA00001946"/>
    </source>
</evidence>
<feature type="domain" description="GGDEF" evidence="14">
    <location>
        <begin position="497"/>
        <end position="621"/>
    </location>
</feature>
<dbReference type="CDD" id="cd00130">
    <property type="entry name" value="PAS"/>
    <property type="match status" value="1"/>
</dbReference>
<feature type="domain" description="PAC" evidence="13">
    <location>
        <begin position="411"/>
        <end position="463"/>
    </location>
</feature>
<dbReference type="InterPro" id="IPR029151">
    <property type="entry name" value="Sensor-like_sf"/>
</dbReference>
<feature type="transmembrane region" description="Helical" evidence="12">
    <location>
        <begin position="312"/>
        <end position="333"/>
    </location>
</feature>
<sequence length="626" mass="72033">MKIRKLLGILILTSAFFAALIAIYYQDKYQDLLNANIENTAKEALNQLSYTEREYNNLYDQVASVLQLLTYNQTLTDFVVDPNPQSERALMSLWESVVVNQKWYTEIRLLDTEGMEQLRLNYDVSRNYFFPAAKMQNDASEAYFVYAKTLENSEIGAWGITLDTRDEQLIKPYVPVISIFTPVTIRGERKGYLALNLNVDYIADRLNYSPVKDFDIEIVNDRGYFVISEEEEKQFGDLLPERAAFRFSDQYPQAWLQFRHQKAGYSYDEQDLVVHNSVSFGQDRDLYLLIDMDQQQLMERSKIAVNDLTREALFVLCLILVVALPSLTIVLHYRQRNLESKLARAALNGMTAVMISDTSHRIILVNHEFEVMFGHQGDKIEGKSAQQLIFLNDELETVIKAWSELQKNEVWEGEIRCQTKLNHIITVIMRIQAVKNSLNQVSYYITSLVDISARKELEERLRNLSERDELTQIWNRRKFEQQLAQHTSLIERYPATPMACLALVDIDYFKRVNDEQGHDEGDRVIREVAKILQNGLRNTDVLARVGGEEFAIIMPHTTVSAAEVVLNRLRVAVSISKQVDVTISVGYTELTSNSTLSYKCADIALYDSKSSGRNKVSLCYNDEDLA</sequence>
<dbReference type="PROSITE" id="PS50113">
    <property type="entry name" value="PAC"/>
    <property type="match status" value="1"/>
</dbReference>
<protein>
    <recommendedName>
        <fullName evidence="3">diguanylate cyclase</fullName>
        <ecNumber evidence="3">2.7.7.65</ecNumber>
    </recommendedName>
</protein>
<dbReference type="FunFam" id="3.30.70.270:FF:000001">
    <property type="entry name" value="Diguanylate cyclase domain protein"/>
    <property type="match status" value="1"/>
</dbReference>
<keyword evidence="12" id="KW-0812">Transmembrane</keyword>
<dbReference type="KEGG" id="vvl:VV93_v1c04630"/>
<dbReference type="InterPro" id="IPR043128">
    <property type="entry name" value="Rev_trsase/Diguanyl_cyclase"/>
</dbReference>
<dbReference type="SUPFAM" id="SSF103190">
    <property type="entry name" value="Sensory domain-like"/>
    <property type="match status" value="2"/>
</dbReference>
<dbReference type="GO" id="GO:1902201">
    <property type="term" value="P:negative regulation of bacterial-type flagellum-dependent cell motility"/>
    <property type="evidence" value="ECO:0007669"/>
    <property type="project" value="TreeGrafter"/>
</dbReference>
<dbReference type="GO" id="GO:0016301">
    <property type="term" value="F:kinase activity"/>
    <property type="evidence" value="ECO:0007669"/>
    <property type="project" value="UniProtKB-KW"/>
</dbReference>
<dbReference type="InterPro" id="IPR029787">
    <property type="entry name" value="Nucleotide_cyclase"/>
</dbReference>
<keyword evidence="7" id="KW-0418">Kinase</keyword>
<name>A0A1W6M0Y2_VIBVL</name>
<dbReference type="NCBIfam" id="TIGR00229">
    <property type="entry name" value="sensory_box"/>
    <property type="match status" value="1"/>
</dbReference>
<reference evidence="15 16" key="1">
    <citation type="journal article" date="2018" name="Front. Microbiol.">
        <title>Phylogeny of Vibrio vulnificus from the Analysis of the Core-Genome: Implications for Intra-Species Taxonomy.</title>
        <authorList>
            <person name="Roig F.J."/>
            <person name="Gonzalez-Candelas F."/>
            <person name="Sanjuan E."/>
            <person name="Fouz B."/>
            <person name="Feil E.J."/>
            <person name="Llorens C."/>
            <person name="Baker-Austin C."/>
            <person name="Oliver J.D."/>
            <person name="Danin-Poleg Y."/>
            <person name="Gibas C.J."/>
            <person name="Kashi Y."/>
            <person name="Gulig P.A."/>
            <person name="Morrison S.S."/>
            <person name="Amaro C."/>
        </authorList>
    </citation>
    <scope>NUCLEOTIDE SEQUENCE [LARGE SCALE GENOMIC DNA]</scope>
    <source>
        <strain evidence="15 16">CECT4608</strain>
    </source>
</reference>
<keyword evidence="6" id="KW-0547">Nucleotide-binding</keyword>
<dbReference type="RefSeq" id="WP_039552556.1">
    <property type="nucleotide sequence ID" value="NZ_CABMOC010000004.1"/>
</dbReference>
<dbReference type="InterPro" id="IPR000700">
    <property type="entry name" value="PAS-assoc_C"/>
</dbReference>
<keyword evidence="12" id="KW-1133">Transmembrane helix</keyword>
<keyword evidence="12" id="KW-0472">Membrane</keyword>
<keyword evidence="9" id="KW-0902">Two-component regulatory system</keyword>
<dbReference type="Gene3D" id="3.30.450.20">
    <property type="entry name" value="PAS domain"/>
    <property type="match status" value="3"/>
</dbReference>
<evidence type="ECO:0000256" key="5">
    <source>
        <dbReference type="ARBA" id="ARBA00022679"/>
    </source>
</evidence>
<keyword evidence="4" id="KW-0597">Phosphoprotein</keyword>
<comment type="subcellular location">
    <subcellularLocation>
        <location evidence="2">Cell inner membrane</location>
    </subcellularLocation>
</comment>
<dbReference type="SUPFAM" id="SSF55785">
    <property type="entry name" value="PYP-like sensor domain (PAS domain)"/>
    <property type="match status" value="1"/>
</dbReference>
<evidence type="ECO:0000256" key="2">
    <source>
        <dbReference type="ARBA" id="ARBA00004533"/>
    </source>
</evidence>
<evidence type="ECO:0000256" key="3">
    <source>
        <dbReference type="ARBA" id="ARBA00012528"/>
    </source>
</evidence>
<evidence type="ECO:0000256" key="10">
    <source>
        <dbReference type="ARBA" id="ARBA00034247"/>
    </source>
</evidence>
<dbReference type="EC" id="2.7.7.65" evidence="3"/>
<evidence type="ECO:0000256" key="12">
    <source>
        <dbReference type="SAM" id="Phobius"/>
    </source>
</evidence>
<dbReference type="InterPro" id="IPR048760">
    <property type="entry name" value="VP0354-like_sensor_dom"/>
</dbReference>